<accession>A0A6L2J3H6</accession>
<gene>
    <name evidence="1" type="ORF">Tci_002483</name>
</gene>
<comment type="caution">
    <text evidence="1">The sequence shown here is derived from an EMBL/GenBank/DDBJ whole genome shotgun (WGS) entry which is preliminary data.</text>
</comment>
<reference evidence="1" key="1">
    <citation type="journal article" date="2019" name="Sci. Rep.">
        <title>Draft genome of Tanacetum cinerariifolium, the natural source of mosquito coil.</title>
        <authorList>
            <person name="Yamashiro T."/>
            <person name="Shiraishi A."/>
            <person name="Satake H."/>
            <person name="Nakayama K."/>
        </authorList>
    </citation>
    <scope>NUCLEOTIDE SEQUENCE</scope>
</reference>
<dbReference type="EMBL" id="BKCJ010000162">
    <property type="protein sequence ID" value="GEU30505.1"/>
    <property type="molecule type" value="Genomic_DNA"/>
</dbReference>
<name>A0A6L2J3H6_TANCI</name>
<dbReference type="AlphaFoldDB" id="A0A6L2J3H6"/>
<dbReference type="SUPFAM" id="SSF101148">
    <property type="entry name" value="Plant invertase/pectin methylesterase inhibitor"/>
    <property type="match status" value="1"/>
</dbReference>
<dbReference type="InterPro" id="IPR035513">
    <property type="entry name" value="Invertase/methylesterase_inhib"/>
</dbReference>
<protein>
    <submittedName>
        <fullName evidence="1">Uncharacterized protein</fullName>
    </submittedName>
</protein>
<evidence type="ECO:0000313" key="1">
    <source>
        <dbReference type="EMBL" id="GEU30505.1"/>
    </source>
</evidence>
<sequence length="107" mass="12423">MTMAATLDEAIFVRKKTKRIEDMTRPGIEKETWHSCVSLCDKAIFRFNKTLLDRSDEPIDESIEDRAIKYNMAVGYILTCRNDFEPKYDSSSPVSKPQIELLIVYQL</sequence>
<proteinExistence type="predicted"/>
<organism evidence="1">
    <name type="scientific">Tanacetum cinerariifolium</name>
    <name type="common">Dalmatian daisy</name>
    <name type="synonym">Chrysanthemum cinerariifolium</name>
    <dbReference type="NCBI Taxonomy" id="118510"/>
    <lineage>
        <taxon>Eukaryota</taxon>
        <taxon>Viridiplantae</taxon>
        <taxon>Streptophyta</taxon>
        <taxon>Embryophyta</taxon>
        <taxon>Tracheophyta</taxon>
        <taxon>Spermatophyta</taxon>
        <taxon>Magnoliopsida</taxon>
        <taxon>eudicotyledons</taxon>
        <taxon>Gunneridae</taxon>
        <taxon>Pentapetalae</taxon>
        <taxon>asterids</taxon>
        <taxon>campanulids</taxon>
        <taxon>Asterales</taxon>
        <taxon>Asteraceae</taxon>
        <taxon>Asteroideae</taxon>
        <taxon>Anthemideae</taxon>
        <taxon>Anthemidinae</taxon>
        <taxon>Tanacetum</taxon>
    </lineage>
</organism>